<keyword evidence="6 7" id="KW-0472">Membrane</keyword>
<dbReference type="OrthoDB" id="9806718at2"/>
<sequence length="139" mass="15075">MKAFTFALLTMVFWGLAPVFAKIGLIKTDPFIGLALRTFVISGIILLYGILTGKLGGLAQLDFRSAAFLAGEGIFASLLGHLAYYHALKLDETSRIVPIVAAFPLVTVAVALLFLGEKFNWYKLLGTLFIIAGILLIKK</sequence>
<feature type="domain" description="EamA" evidence="8">
    <location>
        <begin position="3"/>
        <end position="137"/>
    </location>
</feature>
<dbReference type="STRING" id="39060.SAMN05660706_106112"/>
<evidence type="ECO:0000313" key="9">
    <source>
        <dbReference type="EMBL" id="SFR01312.1"/>
    </source>
</evidence>
<comment type="similarity">
    <text evidence="2">Belongs to the EamA transporter family.</text>
</comment>
<dbReference type="InterPro" id="IPR000620">
    <property type="entry name" value="EamA_dom"/>
</dbReference>
<evidence type="ECO:0000256" key="7">
    <source>
        <dbReference type="SAM" id="Phobius"/>
    </source>
</evidence>
<evidence type="ECO:0000256" key="3">
    <source>
        <dbReference type="ARBA" id="ARBA00022475"/>
    </source>
</evidence>
<proteinExistence type="inferred from homology"/>
<keyword evidence="10" id="KW-1185">Reference proteome</keyword>
<evidence type="ECO:0000259" key="8">
    <source>
        <dbReference type="Pfam" id="PF00892"/>
    </source>
</evidence>
<evidence type="ECO:0000256" key="6">
    <source>
        <dbReference type="ARBA" id="ARBA00023136"/>
    </source>
</evidence>
<evidence type="ECO:0000256" key="5">
    <source>
        <dbReference type="ARBA" id="ARBA00022989"/>
    </source>
</evidence>
<dbReference type="PANTHER" id="PTHR32322">
    <property type="entry name" value="INNER MEMBRANE TRANSPORTER"/>
    <property type="match status" value="1"/>
</dbReference>
<dbReference type="Pfam" id="PF00892">
    <property type="entry name" value="EamA"/>
    <property type="match status" value="1"/>
</dbReference>
<keyword evidence="5 7" id="KW-1133">Transmembrane helix</keyword>
<dbReference type="Proteomes" id="UP000199584">
    <property type="component" value="Unassembled WGS sequence"/>
</dbReference>
<feature type="transmembrane region" description="Helical" evidence="7">
    <location>
        <begin position="63"/>
        <end position="84"/>
    </location>
</feature>
<dbReference type="InterPro" id="IPR037185">
    <property type="entry name" value="EmrE-like"/>
</dbReference>
<comment type="subcellular location">
    <subcellularLocation>
        <location evidence="1">Cell membrane</location>
        <topology evidence="1">Multi-pass membrane protein</topology>
    </subcellularLocation>
</comment>
<evidence type="ECO:0000256" key="1">
    <source>
        <dbReference type="ARBA" id="ARBA00004651"/>
    </source>
</evidence>
<dbReference type="PANTHER" id="PTHR32322:SF18">
    <property type="entry name" value="S-ADENOSYLMETHIONINE_S-ADENOSYLHOMOCYSTEINE TRANSPORTER"/>
    <property type="match status" value="1"/>
</dbReference>
<dbReference type="SUPFAM" id="SSF103481">
    <property type="entry name" value="Multidrug resistance efflux transporter EmrE"/>
    <property type="match status" value="1"/>
</dbReference>
<dbReference type="GO" id="GO:0005886">
    <property type="term" value="C:plasma membrane"/>
    <property type="evidence" value="ECO:0007669"/>
    <property type="project" value="UniProtKB-SubCell"/>
</dbReference>
<dbReference type="AlphaFoldDB" id="A0A1I6D7K6"/>
<evidence type="ECO:0000256" key="4">
    <source>
        <dbReference type="ARBA" id="ARBA00022692"/>
    </source>
</evidence>
<dbReference type="RefSeq" id="WP_092482422.1">
    <property type="nucleotide sequence ID" value="NZ_FOYM01000006.1"/>
</dbReference>
<feature type="transmembrane region" description="Helical" evidence="7">
    <location>
        <begin position="121"/>
        <end position="137"/>
    </location>
</feature>
<evidence type="ECO:0000256" key="2">
    <source>
        <dbReference type="ARBA" id="ARBA00007362"/>
    </source>
</evidence>
<reference evidence="10" key="1">
    <citation type="submission" date="2016-10" db="EMBL/GenBank/DDBJ databases">
        <authorList>
            <person name="Varghese N."/>
            <person name="Submissions S."/>
        </authorList>
    </citation>
    <scope>NUCLEOTIDE SEQUENCE [LARGE SCALE GENOMIC DNA]</scope>
    <source>
        <strain evidence="10">DSM 3669</strain>
    </source>
</reference>
<keyword evidence="3" id="KW-1003">Cell membrane</keyword>
<dbReference type="Gene3D" id="1.10.3730.20">
    <property type="match status" value="1"/>
</dbReference>
<protein>
    <submittedName>
        <fullName evidence="9">Transporter family protein</fullName>
    </submittedName>
</protein>
<dbReference type="InterPro" id="IPR050638">
    <property type="entry name" value="AA-Vitamin_Transporters"/>
</dbReference>
<accession>A0A1I6D7K6</accession>
<dbReference type="EMBL" id="FOYM01000006">
    <property type="protein sequence ID" value="SFR01312.1"/>
    <property type="molecule type" value="Genomic_DNA"/>
</dbReference>
<name>A0A1I6D7K6_9FIRM</name>
<gene>
    <name evidence="9" type="ORF">SAMN05660706_106112</name>
</gene>
<feature type="transmembrane region" description="Helical" evidence="7">
    <location>
        <begin position="31"/>
        <end position="51"/>
    </location>
</feature>
<organism evidence="9 10">
    <name type="scientific">Desulfoscipio geothermicus DSM 3669</name>
    <dbReference type="NCBI Taxonomy" id="1121426"/>
    <lineage>
        <taxon>Bacteria</taxon>
        <taxon>Bacillati</taxon>
        <taxon>Bacillota</taxon>
        <taxon>Clostridia</taxon>
        <taxon>Eubacteriales</taxon>
        <taxon>Desulfallaceae</taxon>
        <taxon>Desulfoscipio</taxon>
    </lineage>
</organism>
<evidence type="ECO:0000313" key="10">
    <source>
        <dbReference type="Proteomes" id="UP000199584"/>
    </source>
</evidence>
<feature type="transmembrane region" description="Helical" evidence="7">
    <location>
        <begin position="96"/>
        <end position="114"/>
    </location>
</feature>
<keyword evidence="4 7" id="KW-0812">Transmembrane</keyword>